<dbReference type="Proteomes" id="UP000076078">
    <property type="component" value="Unassembled WGS sequence"/>
</dbReference>
<keyword evidence="2" id="KW-0732">Signal</keyword>
<gene>
    <name evidence="3" type="ORF">DLAC_04841</name>
</gene>
<dbReference type="Gene3D" id="3.30.450.20">
    <property type="entry name" value="PAS domain"/>
    <property type="match status" value="1"/>
</dbReference>
<keyword evidence="4" id="KW-1185">Reference proteome</keyword>
<evidence type="ECO:0000313" key="4">
    <source>
        <dbReference type="Proteomes" id="UP000076078"/>
    </source>
</evidence>
<dbReference type="AlphaFoldDB" id="A0A151ZIY4"/>
<comment type="caution">
    <text evidence="3">The sequence shown here is derived from an EMBL/GenBank/DDBJ whole genome shotgun (WGS) entry which is preliminary data.</text>
</comment>
<organism evidence="3 4">
    <name type="scientific">Tieghemostelium lacteum</name>
    <name type="common">Slime mold</name>
    <name type="synonym">Dictyostelium lacteum</name>
    <dbReference type="NCBI Taxonomy" id="361077"/>
    <lineage>
        <taxon>Eukaryota</taxon>
        <taxon>Amoebozoa</taxon>
        <taxon>Evosea</taxon>
        <taxon>Eumycetozoa</taxon>
        <taxon>Dictyostelia</taxon>
        <taxon>Dictyosteliales</taxon>
        <taxon>Raperosteliaceae</taxon>
        <taxon>Tieghemostelium</taxon>
    </lineage>
</organism>
<keyword evidence="1" id="KW-0812">Transmembrane</keyword>
<dbReference type="EMBL" id="LODT01000023">
    <property type="protein sequence ID" value="KYQ93952.1"/>
    <property type="molecule type" value="Genomic_DNA"/>
</dbReference>
<evidence type="ECO:0000313" key="3">
    <source>
        <dbReference type="EMBL" id="KYQ93952.1"/>
    </source>
</evidence>
<dbReference type="InParanoid" id="A0A151ZIY4"/>
<sequence>MNNFKPLIILSILFTCTIATIIENAGSDDCLSVSAIPQVVNTFDIQTLLTALQSAATFGSVSTTLAPIIQNVINLPADTLNAMTSLYWGFSNNNFYMLRNCLLHENSITQQCISISPAPWALFVRNQVIQGDNFRHVYAVSNQGVVSNTSSFTETTEYFCTQRVWFAQKGWQQTISATTGDSAYTFSGFKGASATLNYTVASDRSFREKCNTCLTNSYANGVVETLDQITWTSPTTFSDVSAIVQKLFTTKFAAQSAFSIQLYIGFSSGAFIEIKDCTQPEFYGGAICGTESRFVAIVGGTLTSDLFLRSYPINADGTATNNLIFTTNTDYNVTIRPWYVIGKSQTYGWSAPYQFATTNMVGRTFVKSFTGGVVAADFTPRECDPVSATTVTFSQAESRADTCLNSSTLITDTNSILQSAKALANLSNMNDIQVGITNFFNALYLIGGEYVASYYVGFSNGDTYLIRDCNNPEAFPIGPCQNNDYVVFIRNFALQASNTRWVYALSNTGVITPTTPLAKEGTVYNPTGRLWYTTPNTWNLLTSFTTGAPTLVYSVSFTGGVVAIDRSFREPCNSCLNSATNKATTLTASFNTNSGANLGTLLSTENTIPFLAIAEVLYNTSPATQSDLFFSSYTELAYGFINCANAYFALEAYCAATTRTSDIIFWATNPTAFGDQKQHYFNTNANGVPSTASYFASTANYYPLTTQWYTAGVSSLIGEPINVKAFALQDKQGRKALQFFKYGVIGSTDTVCNNYAAPTPAPTDTPTPSPTISSATIMSSSIVVLFLTAIVALLL</sequence>
<feature type="chain" id="PRO_5007593370" evidence="2">
    <location>
        <begin position="20"/>
        <end position="795"/>
    </location>
</feature>
<accession>A0A151ZIY4</accession>
<keyword evidence="1" id="KW-1133">Transmembrane helix</keyword>
<keyword evidence="1" id="KW-0472">Membrane</keyword>
<evidence type="ECO:0000256" key="2">
    <source>
        <dbReference type="SAM" id="SignalP"/>
    </source>
</evidence>
<feature type="transmembrane region" description="Helical" evidence="1">
    <location>
        <begin position="772"/>
        <end position="794"/>
    </location>
</feature>
<evidence type="ECO:0000256" key="1">
    <source>
        <dbReference type="SAM" id="Phobius"/>
    </source>
</evidence>
<protein>
    <submittedName>
        <fullName evidence="3">Uncharacterized protein</fullName>
    </submittedName>
</protein>
<proteinExistence type="predicted"/>
<reference evidence="3 4" key="1">
    <citation type="submission" date="2015-12" db="EMBL/GenBank/DDBJ databases">
        <title>Dictyostelia acquired genes for synthesis and detection of signals that induce cell-type specialization by lateral gene transfer from prokaryotes.</title>
        <authorList>
            <person name="Gloeckner G."/>
            <person name="Schaap P."/>
        </authorList>
    </citation>
    <scope>NUCLEOTIDE SEQUENCE [LARGE SCALE GENOMIC DNA]</scope>
    <source>
        <strain evidence="3 4">TK</strain>
    </source>
</reference>
<name>A0A151ZIY4_TIELA</name>
<feature type="signal peptide" evidence="2">
    <location>
        <begin position="1"/>
        <end position="19"/>
    </location>
</feature>